<dbReference type="Proteomes" id="UP000694930">
    <property type="component" value="Chromosome 8"/>
</dbReference>
<feature type="compositionally biased region" description="Polar residues" evidence="8">
    <location>
        <begin position="539"/>
        <end position="551"/>
    </location>
</feature>
<evidence type="ECO:0000256" key="8">
    <source>
        <dbReference type="SAM" id="MobiDB-lite"/>
    </source>
</evidence>
<evidence type="ECO:0000256" key="7">
    <source>
        <dbReference type="PROSITE-ProRule" id="PRU00325"/>
    </source>
</evidence>
<dbReference type="PROSITE" id="PS50966">
    <property type="entry name" value="ZF_SWIM"/>
    <property type="match status" value="1"/>
</dbReference>
<dbReference type="Pfam" id="PF10551">
    <property type="entry name" value="MULE"/>
    <property type="match status" value="1"/>
</dbReference>
<keyword evidence="6" id="KW-0233">DNA recombination</keyword>
<reference evidence="11" key="2">
    <citation type="submission" date="2025-08" db="UniProtKB">
        <authorList>
            <consortium name="RefSeq"/>
        </authorList>
    </citation>
    <scope>IDENTIFICATION</scope>
</reference>
<keyword evidence="5" id="KW-0238">DNA-binding</keyword>
<organism evidence="10 11">
    <name type="scientific">Solanum pennellii</name>
    <name type="common">Tomato</name>
    <name type="synonym">Lycopersicon pennellii</name>
    <dbReference type="NCBI Taxonomy" id="28526"/>
    <lineage>
        <taxon>Eukaryota</taxon>
        <taxon>Viridiplantae</taxon>
        <taxon>Streptophyta</taxon>
        <taxon>Embryophyta</taxon>
        <taxon>Tracheophyta</taxon>
        <taxon>Spermatophyta</taxon>
        <taxon>Magnoliopsida</taxon>
        <taxon>eudicotyledons</taxon>
        <taxon>Gunneridae</taxon>
        <taxon>Pentapetalae</taxon>
        <taxon>asterids</taxon>
        <taxon>lamiids</taxon>
        <taxon>Solanales</taxon>
        <taxon>Solanaceae</taxon>
        <taxon>Solanoideae</taxon>
        <taxon>Solaneae</taxon>
        <taxon>Solanum</taxon>
        <taxon>Solanum subgen. Lycopersicon</taxon>
    </lineage>
</organism>
<evidence type="ECO:0000259" key="9">
    <source>
        <dbReference type="PROSITE" id="PS50966"/>
    </source>
</evidence>
<gene>
    <name evidence="11" type="primary">LOC114078444</name>
</gene>
<dbReference type="PANTHER" id="PTHR31973">
    <property type="entry name" value="POLYPROTEIN, PUTATIVE-RELATED"/>
    <property type="match status" value="1"/>
</dbReference>
<evidence type="ECO:0000313" key="11">
    <source>
        <dbReference type="RefSeq" id="XP_027775116.1"/>
    </source>
</evidence>
<dbReference type="GeneID" id="114078444"/>
<dbReference type="PROSITE" id="PS01007">
    <property type="entry name" value="TRANSPOSASE_MUTATOR"/>
    <property type="match status" value="1"/>
</dbReference>
<dbReference type="InterPro" id="IPR006564">
    <property type="entry name" value="Znf_PMZ"/>
</dbReference>
<accession>A0ABM1VH98</accession>
<keyword evidence="1" id="KW-0815">Transposition</keyword>
<sequence length="711" mass="81921">MKEGRQVMNYYALANKRALTIIKGDTKRTRYGCDIGCPFRCLISKDGKTEGFKIKTFINKHTCEEAFFNARADAVTLAQFFKNKLQNNSKYKVKDMRGELENDLILNVCQSELKRAKRMALEKLDGSFIDDYNKLEAYAQELKQSNPGSDVLINISKDALAEGKRKFLRMYICFDALKKGWKSGLRPFIGLDGTFLKGIRKDVLLVALGQDSMSSFYPLACAIVDKETSNTWCWFIELLKGSLDLKDGAKVTFISDMQKGLIDAVVKVLPEAQHRYCVRHIESNWCRKWRSGQMRKLMWWCAWSSYVEEFKDQLNKLGKLSEDGARNLVKYPPKAWCRAYFDTQCKNMMVDNNFTESFNAWILEARAKPIIKMLEEIRVQVMRLLVKNEKKLKTWVTDFSPECMKLYIDYRAIAHSCKVEFNGDWGYEVSDREDRHTVNLKEKRCTCRIWDLSGIPCPHAIKALTHKKVNPITEIHWSYSKEAYMLTYKNKMQPVRGQKILKVDPSSAMLPRNVVKQLGRPKMKRNREPDEERKRKGEWSQSRKGTQMTCNNCGKSNHNVRSCYKEKCTENNAHSKKGKRPMSNNEHGYDVEGGIEAETGAEAVTQEFEPYGPNVEDEEDPPLRPMVICESELRAEKLKKRVVPTGARKIQFYGDHIGASVPINLPYSPIKTTWKGKEAVPAGHVQVQAKKKRFKMMGVKDRNPVVDDDLL</sequence>
<dbReference type="InterPro" id="IPR007527">
    <property type="entry name" value="Znf_SWIM"/>
</dbReference>
<evidence type="ECO:0000256" key="4">
    <source>
        <dbReference type="ARBA" id="ARBA00022833"/>
    </source>
</evidence>
<dbReference type="InterPro" id="IPR018289">
    <property type="entry name" value="MULE_transposase_dom"/>
</dbReference>
<dbReference type="SMART" id="SM00575">
    <property type="entry name" value="ZnF_PMZ"/>
    <property type="match status" value="1"/>
</dbReference>
<evidence type="ECO:0000256" key="6">
    <source>
        <dbReference type="ARBA" id="ARBA00023172"/>
    </source>
</evidence>
<evidence type="ECO:0000313" key="10">
    <source>
        <dbReference type="Proteomes" id="UP000694930"/>
    </source>
</evidence>
<dbReference type="PANTHER" id="PTHR31973:SF183">
    <property type="entry name" value="SWIM-TYPE DOMAIN-CONTAINING PROTEIN"/>
    <property type="match status" value="1"/>
</dbReference>
<proteinExistence type="predicted"/>
<name>A0ABM1VH98_SOLPN</name>
<evidence type="ECO:0000256" key="1">
    <source>
        <dbReference type="ARBA" id="ARBA00022578"/>
    </source>
</evidence>
<evidence type="ECO:0000256" key="5">
    <source>
        <dbReference type="ARBA" id="ARBA00023125"/>
    </source>
</evidence>
<keyword evidence="2" id="KW-0479">Metal-binding</keyword>
<evidence type="ECO:0000256" key="3">
    <source>
        <dbReference type="ARBA" id="ARBA00022771"/>
    </source>
</evidence>
<evidence type="ECO:0000256" key="2">
    <source>
        <dbReference type="ARBA" id="ARBA00022723"/>
    </source>
</evidence>
<feature type="region of interest" description="Disordered" evidence="8">
    <location>
        <begin position="512"/>
        <end position="551"/>
    </location>
</feature>
<feature type="domain" description="SWIM-type" evidence="9">
    <location>
        <begin position="427"/>
        <end position="468"/>
    </location>
</feature>
<dbReference type="InterPro" id="IPR001207">
    <property type="entry name" value="Transposase_mutator"/>
</dbReference>
<keyword evidence="10" id="KW-1185">Reference proteome</keyword>
<feature type="compositionally biased region" description="Basic and acidic residues" evidence="8">
    <location>
        <begin position="526"/>
        <end position="538"/>
    </location>
</feature>
<dbReference type="RefSeq" id="XP_027775116.1">
    <property type="nucleotide sequence ID" value="XM_027919315.1"/>
</dbReference>
<keyword evidence="4" id="KW-0862">Zinc</keyword>
<dbReference type="Pfam" id="PF04434">
    <property type="entry name" value="SWIM"/>
    <property type="match status" value="1"/>
</dbReference>
<feature type="region of interest" description="Disordered" evidence="8">
    <location>
        <begin position="571"/>
        <end position="591"/>
    </location>
</feature>
<protein>
    <submittedName>
        <fullName evidence="11">Uncharacterized protein LOC114078444</fullName>
    </submittedName>
</protein>
<keyword evidence="3 7" id="KW-0863">Zinc-finger</keyword>
<reference evidence="10" key="1">
    <citation type="journal article" date="2014" name="Nat. Genet.">
        <title>The genome of the stress-tolerant wild tomato species Solanum pennellii.</title>
        <authorList>
            <person name="Bolger A."/>
            <person name="Scossa F."/>
            <person name="Bolger M.E."/>
            <person name="Lanz C."/>
            <person name="Maumus F."/>
            <person name="Tohge T."/>
            <person name="Quesneville H."/>
            <person name="Alseekh S."/>
            <person name="Sorensen I."/>
            <person name="Lichtenstein G."/>
            <person name="Fich E.A."/>
            <person name="Conte M."/>
            <person name="Keller H."/>
            <person name="Schneeberger K."/>
            <person name="Schwacke R."/>
            <person name="Ofner I."/>
            <person name="Vrebalov J."/>
            <person name="Xu Y."/>
            <person name="Osorio S."/>
            <person name="Aflitos S.A."/>
            <person name="Schijlen E."/>
            <person name="Jimenez-Gomez J.M."/>
            <person name="Ryngajllo M."/>
            <person name="Kimura S."/>
            <person name="Kumar R."/>
            <person name="Koenig D."/>
            <person name="Headland L.R."/>
            <person name="Maloof J.N."/>
            <person name="Sinha N."/>
            <person name="van Ham R.C."/>
            <person name="Lankhorst R.K."/>
            <person name="Mao L."/>
            <person name="Vogel A."/>
            <person name="Arsova B."/>
            <person name="Panstruga R."/>
            <person name="Fei Z."/>
            <person name="Rose J.K."/>
            <person name="Zamir D."/>
            <person name="Carrari F."/>
            <person name="Giovannoni J.J."/>
            <person name="Weigel D."/>
            <person name="Usadel B."/>
            <person name="Fernie A.R."/>
        </authorList>
    </citation>
    <scope>NUCLEOTIDE SEQUENCE [LARGE SCALE GENOMIC DNA]</scope>
    <source>
        <strain evidence="10">cv. LA0716</strain>
    </source>
</reference>